<sequence>MENSESLEGNFIEIKILDKVSSKNNVLKIKIGEEQKFKNLLIKSLKCKNSEFDDNPEITAYLQVKDLTNKNNDEVFIFNGWTFSSSPTIKPFDHPVYDIWLTKCY</sequence>
<proteinExistence type="predicted"/>
<dbReference type="AlphaFoldDB" id="A0A382C5I5"/>
<name>A0A382C5I5_9ZZZZ</name>
<dbReference type="EMBL" id="UINC01032766">
    <property type="protein sequence ID" value="SVB20961.1"/>
    <property type="molecule type" value="Genomic_DNA"/>
</dbReference>
<evidence type="ECO:0008006" key="2">
    <source>
        <dbReference type="Google" id="ProtNLM"/>
    </source>
</evidence>
<protein>
    <recommendedName>
        <fullName evidence="2">DUF2155 domain-containing protein</fullName>
    </recommendedName>
</protein>
<organism evidence="1">
    <name type="scientific">marine metagenome</name>
    <dbReference type="NCBI Taxonomy" id="408172"/>
    <lineage>
        <taxon>unclassified sequences</taxon>
        <taxon>metagenomes</taxon>
        <taxon>ecological metagenomes</taxon>
    </lineage>
</organism>
<accession>A0A382C5I5</accession>
<reference evidence="1" key="1">
    <citation type="submission" date="2018-05" db="EMBL/GenBank/DDBJ databases">
        <authorList>
            <person name="Lanie J.A."/>
            <person name="Ng W.-L."/>
            <person name="Kazmierczak K.M."/>
            <person name="Andrzejewski T.M."/>
            <person name="Davidsen T.M."/>
            <person name="Wayne K.J."/>
            <person name="Tettelin H."/>
            <person name="Glass J.I."/>
            <person name="Rusch D."/>
            <person name="Podicherti R."/>
            <person name="Tsui H.-C.T."/>
            <person name="Winkler M.E."/>
        </authorList>
    </citation>
    <scope>NUCLEOTIDE SEQUENCE</scope>
</reference>
<gene>
    <name evidence="1" type="ORF">METZ01_LOCUS173815</name>
</gene>
<dbReference type="Pfam" id="PF09923">
    <property type="entry name" value="DUF2155"/>
    <property type="match status" value="1"/>
</dbReference>
<evidence type="ECO:0000313" key="1">
    <source>
        <dbReference type="EMBL" id="SVB20961.1"/>
    </source>
</evidence>
<dbReference type="InterPro" id="IPR019225">
    <property type="entry name" value="DUF2155"/>
</dbReference>